<dbReference type="SUPFAM" id="SSF88946">
    <property type="entry name" value="Sigma2 domain of RNA polymerase sigma factors"/>
    <property type="match status" value="1"/>
</dbReference>
<dbReference type="GO" id="GO:0016987">
    <property type="term" value="F:sigma factor activity"/>
    <property type="evidence" value="ECO:0007669"/>
    <property type="project" value="UniProtKB-KW"/>
</dbReference>
<dbReference type="Gene3D" id="1.10.10.10">
    <property type="entry name" value="Winged helix-like DNA-binding domain superfamily/Winged helix DNA-binding domain"/>
    <property type="match status" value="1"/>
</dbReference>
<dbReference type="InterPro" id="IPR007627">
    <property type="entry name" value="RNA_pol_sigma70_r2"/>
</dbReference>
<dbReference type="InterPro" id="IPR013325">
    <property type="entry name" value="RNA_pol_sigma_r2"/>
</dbReference>
<feature type="region of interest" description="Disordered" evidence="5">
    <location>
        <begin position="56"/>
        <end position="78"/>
    </location>
</feature>
<comment type="caution">
    <text evidence="8">The sequence shown here is derived from an EMBL/GenBank/DDBJ whole genome shotgun (WGS) entry which is preliminary data.</text>
</comment>
<dbReference type="Gene3D" id="1.20.120.1810">
    <property type="match status" value="1"/>
</dbReference>
<accession>A0A433JNV2</accession>
<dbReference type="InterPro" id="IPR036388">
    <property type="entry name" value="WH-like_DNA-bd_sf"/>
</dbReference>
<dbReference type="InterPro" id="IPR007630">
    <property type="entry name" value="RNA_pol_sigma70_r4"/>
</dbReference>
<evidence type="ECO:0000256" key="2">
    <source>
        <dbReference type="ARBA" id="ARBA00023082"/>
    </source>
</evidence>
<evidence type="ECO:0000256" key="3">
    <source>
        <dbReference type="ARBA" id="ARBA00023125"/>
    </source>
</evidence>
<dbReference type="InterPro" id="IPR013324">
    <property type="entry name" value="RNA_pol_sigma_r3/r4-like"/>
</dbReference>
<reference evidence="8 9" key="1">
    <citation type="submission" date="2018-12" db="EMBL/GenBank/DDBJ databases">
        <authorList>
            <person name="Li F."/>
        </authorList>
    </citation>
    <scope>NUCLEOTIDE SEQUENCE [LARGE SCALE GENOMIC DNA]</scope>
    <source>
        <strain evidence="8 9">EGI 6500705</strain>
    </source>
</reference>
<dbReference type="CDD" id="cd06171">
    <property type="entry name" value="Sigma70_r4"/>
    <property type="match status" value="1"/>
</dbReference>
<evidence type="ECO:0000256" key="5">
    <source>
        <dbReference type="SAM" id="MobiDB-lite"/>
    </source>
</evidence>
<dbReference type="Proteomes" id="UP000274909">
    <property type="component" value="Unassembled WGS sequence"/>
</dbReference>
<feature type="domain" description="RNA polymerase sigma-70 region 2" evidence="6">
    <location>
        <begin position="79"/>
        <end position="147"/>
    </location>
</feature>
<keyword evidence="3" id="KW-0238">DNA-binding</keyword>
<name>A0A433JNV2_9MICO</name>
<dbReference type="PANTHER" id="PTHR30385">
    <property type="entry name" value="SIGMA FACTOR F FLAGELLAR"/>
    <property type="match status" value="1"/>
</dbReference>
<dbReference type="EMBL" id="RZGZ01000005">
    <property type="protein sequence ID" value="RUQ97612.1"/>
    <property type="molecule type" value="Genomic_DNA"/>
</dbReference>
<keyword evidence="9" id="KW-1185">Reference proteome</keyword>
<dbReference type="InterPro" id="IPR014284">
    <property type="entry name" value="RNA_pol_sigma-70_dom"/>
</dbReference>
<dbReference type="GO" id="GO:0003677">
    <property type="term" value="F:DNA binding"/>
    <property type="evidence" value="ECO:0007669"/>
    <property type="project" value="UniProtKB-KW"/>
</dbReference>
<dbReference type="NCBIfam" id="TIGR02937">
    <property type="entry name" value="sigma70-ECF"/>
    <property type="match status" value="1"/>
</dbReference>
<proteinExistence type="predicted"/>
<keyword evidence="2" id="KW-0731">Sigma factor</keyword>
<dbReference type="Pfam" id="PF04542">
    <property type="entry name" value="Sigma70_r2"/>
    <property type="match status" value="1"/>
</dbReference>
<gene>
    <name evidence="8" type="ORF">ELQ94_15745</name>
</gene>
<dbReference type="Pfam" id="PF04545">
    <property type="entry name" value="Sigma70_r4"/>
    <property type="match status" value="1"/>
</dbReference>
<evidence type="ECO:0000259" key="7">
    <source>
        <dbReference type="Pfam" id="PF04545"/>
    </source>
</evidence>
<dbReference type="AlphaFoldDB" id="A0A433JNV2"/>
<keyword evidence="1" id="KW-0805">Transcription regulation</keyword>
<evidence type="ECO:0000256" key="4">
    <source>
        <dbReference type="ARBA" id="ARBA00023163"/>
    </source>
</evidence>
<dbReference type="GO" id="GO:0006352">
    <property type="term" value="P:DNA-templated transcription initiation"/>
    <property type="evidence" value="ECO:0007669"/>
    <property type="project" value="InterPro"/>
</dbReference>
<dbReference type="PANTHER" id="PTHR30385:SF4">
    <property type="entry name" value="RNA POLYMERASE SIGMA-E FACTOR"/>
    <property type="match status" value="1"/>
</dbReference>
<protein>
    <submittedName>
        <fullName evidence="8">Sigma-70 family RNA polymerase sigma factor</fullName>
    </submittedName>
</protein>
<evidence type="ECO:0000256" key="1">
    <source>
        <dbReference type="ARBA" id="ARBA00023015"/>
    </source>
</evidence>
<feature type="domain" description="RNA polymerase sigma-70 region 4" evidence="7">
    <location>
        <begin position="206"/>
        <end position="255"/>
    </location>
</feature>
<keyword evidence="4" id="KW-0804">Transcription</keyword>
<feature type="region of interest" description="Disordered" evidence="5">
    <location>
        <begin position="252"/>
        <end position="272"/>
    </location>
</feature>
<sequence>MVKQRAIAFSSSSTRPPVSVLTPDAVFAHQPSAHQPTDSQRFRATTVRAITIRRPSGAASCTRARSSATPPAAPSSDDLVHGHLALAEALAERWSSRKSDRLDLRQVAYVGLVQAARRFDQQRGMFASFAASHIRGELMHYLRDDSRVMRVPRAVVAAAGPGGVPAPLSLDAAVSVDGEAVPLSATIGDFDRRLDASETRVPLFGALRSLSEDARLVVYLRYFEDLTQAEIARRTGSTQKAVSRSLDASLRALRQELTGPPPRPRGPRTGPR</sequence>
<dbReference type="OrthoDB" id="9804285at2"/>
<feature type="compositionally biased region" description="Low complexity" evidence="5">
    <location>
        <begin position="56"/>
        <end position="76"/>
    </location>
</feature>
<evidence type="ECO:0000259" key="6">
    <source>
        <dbReference type="Pfam" id="PF04542"/>
    </source>
</evidence>
<organism evidence="8 9">
    <name type="scientific">Labedella endophytica</name>
    <dbReference type="NCBI Taxonomy" id="1523160"/>
    <lineage>
        <taxon>Bacteria</taxon>
        <taxon>Bacillati</taxon>
        <taxon>Actinomycetota</taxon>
        <taxon>Actinomycetes</taxon>
        <taxon>Micrococcales</taxon>
        <taxon>Microbacteriaceae</taxon>
        <taxon>Labedella</taxon>
    </lineage>
</organism>
<evidence type="ECO:0000313" key="8">
    <source>
        <dbReference type="EMBL" id="RUQ97612.1"/>
    </source>
</evidence>
<evidence type="ECO:0000313" key="9">
    <source>
        <dbReference type="Proteomes" id="UP000274909"/>
    </source>
</evidence>
<dbReference type="SUPFAM" id="SSF88659">
    <property type="entry name" value="Sigma3 and sigma4 domains of RNA polymerase sigma factors"/>
    <property type="match status" value="1"/>
</dbReference>